<protein>
    <submittedName>
        <fullName evidence="2">Uncharacterized protein</fullName>
    </submittedName>
</protein>
<evidence type="ECO:0000313" key="3">
    <source>
        <dbReference type="Proteomes" id="UP001066276"/>
    </source>
</evidence>
<dbReference type="EMBL" id="JANPWB010000015">
    <property type="protein sequence ID" value="KAJ1089578.1"/>
    <property type="molecule type" value="Genomic_DNA"/>
</dbReference>
<evidence type="ECO:0000256" key="1">
    <source>
        <dbReference type="SAM" id="MobiDB-lite"/>
    </source>
</evidence>
<accession>A0AAV7LKZ2</accession>
<reference evidence="2" key="1">
    <citation type="journal article" date="2022" name="bioRxiv">
        <title>Sequencing and chromosome-scale assembly of the giantPleurodeles waltlgenome.</title>
        <authorList>
            <person name="Brown T."/>
            <person name="Elewa A."/>
            <person name="Iarovenko S."/>
            <person name="Subramanian E."/>
            <person name="Araus A.J."/>
            <person name="Petzold A."/>
            <person name="Susuki M."/>
            <person name="Suzuki K.-i.T."/>
            <person name="Hayashi T."/>
            <person name="Toyoda A."/>
            <person name="Oliveira C."/>
            <person name="Osipova E."/>
            <person name="Leigh N.D."/>
            <person name="Simon A."/>
            <person name="Yun M.H."/>
        </authorList>
    </citation>
    <scope>NUCLEOTIDE SEQUENCE</scope>
    <source>
        <strain evidence="2">20211129_DDA</strain>
        <tissue evidence="2">Liver</tissue>
    </source>
</reference>
<sequence>MGLAGGDGPRPGGTTEQQLSHAPDLEQIIRDGRSALRSVAAIRDPTHGSDQEEEGTDNAGGAEDLLSGSLSETGTVTPPVVTRQIILFE</sequence>
<proteinExistence type="predicted"/>
<evidence type="ECO:0000313" key="2">
    <source>
        <dbReference type="EMBL" id="KAJ1089578.1"/>
    </source>
</evidence>
<dbReference type="Proteomes" id="UP001066276">
    <property type="component" value="Chromosome 11"/>
</dbReference>
<feature type="compositionally biased region" description="Basic and acidic residues" evidence="1">
    <location>
        <begin position="23"/>
        <end position="34"/>
    </location>
</feature>
<organism evidence="2 3">
    <name type="scientific">Pleurodeles waltl</name>
    <name type="common">Iberian ribbed newt</name>
    <dbReference type="NCBI Taxonomy" id="8319"/>
    <lineage>
        <taxon>Eukaryota</taxon>
        <taxon>Metazoa</taxon>
        <taxon>Chordata</taxon>
        <taxon>Craniata</taxon>
        <taxon>Vertebrata</taxon>
        <taxon>Euteleostomi</taxon>
        <taxon>Amphibia</taxon>
        <taxon>Batrachia</taxon>
        <taxon>Caudata</taxon>
        <taxon>Salamandroidea</taxon>
        <taxon>Salamandridae</taxon>
        <taxon>Pleurodelinae</taxon>
        <taxon>Pleurodeles</taxon>
    </lineage>
</organism>
<gene>
    <name evidence="2" type="ORF">NDU88_002729</name>
</gene>
<feature type="region of interest" description="Disordered" evidence="1">
    <location>
        <begin position="1"/>
        <end position="76"/>
    </location>
</feature>
<feature type="compositionally biased region" description="Gly residues" evidence="1">
    <location>
        <begin position="1"/>
        <end position="11"/>
    </location>
</feature>
<comment type="caution">
    <text evidence="2">The sequence shown here is derived from an EMBL/GenBank/DDBJ whole genome shotgun (WGS) entry which is preliminary data.</text>
</comment>
<name>A0AAV7LKZ2_PLEWA</name>
<keyword evidence="3" id="KW-1185">Reference proteome</keyword>
<dbReference type="AlphaFoldDB" id="A0AAV7LKZ2"/>